<dbReference type="Proteomes" id="UP000834611">
    <property type="component" value="Unassembled WGS sequence"/>
</dbReference>
<evidence type="ECO:0000313" key="3">
    <source>
        <dbReference type="EMBL" id="OZS75262.1"/>
    </source>
</evidence>
<sequence>MLTTDWRPEWGNIYSWVAMDKNGYLAFMLNNCWGWLPKVYINIPNISELYVDLSEFIYCESAKYENSIQKNGDFSVDLFSYWRYKHYSQETVFTSYKNRLDEGNKLTDAYLATQKGIFVFEGIEGYNQGEDFPVGYEGETKMGDYFRHLVPTIYATISDIPIPLRQYIVVSDTLDFTKDRILDNDKISEYFTRMYSI</sequence>
<reference evidence="2" key="3">
    <citation type="submission" date="2021-07" db="EMBL/GenBank/DDBJ databases">
        <authorList>
            <person name="Stanton E."/>
        </authorList>
    </citation>
    <scope>NUCLEOTIDE SEQUENCE</scope>
    <source>
        <strain evidence="2">2021EL-01139</strain>
    </source>
</reference>
<proteinExistence type="predicted"/>
<comment type="caution">
    <text evidence="3">The sequence shown here is derived from an EMBL/GenBank/DDBJ whole genome shotgun (WGS) entry which is preliminary data.</text>
</comment>
<dbReference type="GeneID" id="92275417"/>
<evidence type="ECO:0000313" key="4">
    <source>
        <dbReference type="Proteomes" id="UP000216001"/>
    </source>
</evidence>
<name>A0A264VVD1_PRORE</name>
<dbReference type="EMBL" id="NOWC01000006">
    <property type="protein sequence ID" value="OZS75262.1"/>
    <property type="molecule type" value="Genomic_DNA"/>
</dbReference>
<evidence type="ECO:0000313" key="1">
    <source>
        <dbReference type="EMBL" id="CAB5665376.1"/>
    </source>
</evidence>
<organism evidence="3 4">
    <name type="scientific">Providencia rettgeri</name>
    <dbReference type="NCBI Taxonomy" id="587"/>
    <lineage>
        <taxon>Bacteria</taxon>
        <taxon>Pseudomonadati</taxon>
        <taxon>Pseudomonadota</taxon>
        <taxon>Gammaproteobacteria</taxon>
        <taxon>Enterobacterales</taxon>
        <taxon>Morganellaceae</taxon>
        <taxon>Providencia</taxon>
    </lineage>
</organism>
<evidence type="ECO:0000313" key="2">
    <source>
        <dbReference type="EMBL" id="MBW3115725.1"/>
    </source>
</evidence>
<dbReference type="Proteomes" id="UP001155882">
    <property type="component" value="Unassembled WGS sequence"/>
</dbReference>
<accession>A0A264VVD1</accession>
<dbReference type="Proteomes" id="UP000216001">
    <property type="component" value="Unassembled WGS sequence"/>
</dbReference>
<dbReference type="EMBL" id="JAHWLI010000009">
    <property type="protein sequence ID" value="MBW3115725.1"/>
    <property type="molecule type" value="Genomic_DNA"/>
</dbReference>
<gene>
    <name evidence="3" type="ORF">CHI95_07065</name>
    <name evidence="1" type="ORF">GHA_00448</name>
    <name evidence="2" type="ORF">KYI77_04535</name>
</gene>
<dbReference type="STRING" id="587.RB151_015450"/>
<dbReference type="RefSeq" id="WP_094961197.1">
    <property type="nucleotide sequence ID" value="NZ_ABDWLN020000055.1"/>
</dbReference>
<dbReference type="AlphaFoldDB" id="A0A264VVD1"/>
<reference evidence="3 4" key="1">
    <citation type="submission" date="2017-07" db="EMBL/GenBank/DDBJ databases">
        <title>blaIMP-27 on transferable plasmids in Proteus mirabilis and Providencia rettgeri.</title>
        <authorList>
            <person name="Potter R."/>
        </authorList>
    </citation>
    <scope>NUCLEOTIDE SEQUENCE [LARGE SCALE GENOMIC DNA]</scope>
    <source>
        <strain evidence="3 4">PR1</strain>
    </source>
</reference>
<dbReference type="EMBL" id="CAHPSF010000001">
    <property type="protein sequence ID" value="CAB5665376.1"/>
    <property type="molecule type" value="Genomic_DNA"/>
</dbReference>
<protein>
    <submittedName>
        <fullName evidence="3">Uncharacterized protein</fullName>
    </submittedName>
</protein>
<reference evidence="1" key="2">
    <citation type="submission" date="2020-05" db="EMBL/GenBank/DDBJ databases">
        <authorList>
            <person name="Delgado-Blas J."/>
        </authorList>
    </citation>
    <scope>NUCLEOTIDE SEQUENCE</scope>
    <source>
        <strain evidence="1">BB1453</strain>
    </source>
</reference>